<name>A0A8H6LTR1_9AGAR</name>
<dbReference type="Proteomes" id="UP000521943">
    <property type="component" value="Unassembled WGS sequence"/>
</dbReference>
<sequence length="142" mass="16146">MAFVFQGEGYFYPLQPCPPNQSIDIFFLELVAILAAVSFAAAQPRPPRRLLIFSDSLDSVGVLNSLSARNPLHNGVVRGIAGLIMESGIDLRVRHIAGHDNIRADMLSRLMIDEYHRRFPSDRVRRFSPPRELLPARWRECF</sequence>
<dbReference type="OrthoDB" id="3249498at2759"/>
<dbReference type="SUPFAM" id="SSF53098">
    <property type="entry name" value="Ribonuclease H-like"/>
    <property type="match status" value="1"/>
</dbReference>
<organism evidence="1 2">
    <name type="scientific">Ephemerocybe angulata</name>
    <dbReference type="NCBI Taxonomy" id="980116"/>
    <lineage>
        <taxon>Eukaryota</taxon>
        <taxon>Fungi</taxon>
        <taxon>Dikarya</taxon>
        <taxon>Basidiomycota</taxon>
        <taxon>Agaricomycotina</taxon>
        <taxon>Agaricomycetes</taxon>
        <taxon>Agaricomycetidae</taxon>
        <taxon>Agaricales</taxon>
        <taxon>Agaricineae</taxon>
        <taxon>Psathyrellaceae</taxon>
        <taxon>Ephemerocybe</taxon>
    </lineage>
</organism>
<dbReference type="EMBL" id="JACGCI010000143">
    <property type="protein sequence ID" value="KAF6743493.1"/>
    <property type="molecule type" value="Genomic_DNA"/>
</dbReference>
<keyword evidence="2" id="KW-1185">Reference proteome</keyword>
<evidence type="ECO:0000313" key="2">
    <source>
        <dbReference type="Proteomes" id="UP000521943"/>
    </source>
</evidence>
<dbReference type="GO" id="GO:0003676">
    <property type="term" value="F:nucleic acid binding"/>
    <property type="evidence" value="ECO:0007669"/>
    <property type="project" value="InterPro"/>
</dbReference>
<evidence type="ECO:0008006" key="3">
    <source>
        <dbReference type="Google" id="ProtNLM"/>
    </source>
</evidence>
<gene>
    <name evidence="1" type="ORF">DFP72DRAFT_827709</name>
</gene>
<comment type="caution">
    <text evidence="1">The sequence shown here is derived from an EMBL/GenBank/DDBJ whole genome shotgun (WGS) entry which is preliminary data.</text>
</comment>
<dbReference type="Gene3D" id="3.30.420.10">
    <property type="entry name" value="Ribonuclease H-like superfamily/Ribonuclease H"/>
    <property type="match status" value="1"/>
</dbReference>
<reference evidence="1 2" key="1">
    <citation type="submission" date="2020-07" db="EMBL/GenBank/DDBJ databases">
        <title>Comparative genomics of pyrophilous fungi reveals a link between fire events and developmental genes.</title>
        <authorList>
            <consortium name="DOE Joint Genome Institute"/>
            <person name="Steindorff A.S."/>
            <person name="Carver A."/>
            <person name="Calhoun S."/>
            <person name="Stillman K."/>
            <person name="Liu H."/>
            <person name="Lipzen A."/>
            <person name="Pangilinan J."/>
            <person name="Labutti K."/>
            <person name="Bruns T.D."/>
            <person name="Grigoriev I.V."/>
        </authorList>
    </citation>
    <scope>NUCLEOTIDE SEQUENCE [LARGE SCALE GENOMIC DNA]</scope>
    <source>
        <strain evidence="1 2">CBS 144469</strain>
    </source>
</reference>
<evidence type="ECO:0000313" key="1">
    <source>
        <dbReference type="EMBL" id="KAF6743493.1"/>
    </source>
</evidence>
<accession>A0A8H6LTR1</accession>
<protein>
    <recommendedName>
        <fullName evidence="3">RNase H type-1 domain-containing protein</fullName>
    </recommendedName>
</protein>
<dbReference type="InterPro" id="IPR012337">
    <property type="entry name" value="RNaseH-like_sf"/>
</dbReference>
<dbReference type="AlphaFoldDB" id="A0A8H6LTR1"/>
<proteinExistence type="predicted"/>
<dbReference type="InterPro" id="IPR036397">
    <property type="entry name" value="RNaseH_sf"/>
</dbReference>